<reference evidence="15 16" key="1">
    <citation type="submission" date="2010-04" db="EMBL/GenBank/DDBJ databases">
        <authorList>
            <person name="Qin X."/>
            <person name="Bachman B."/>
            <person name="Battles P."/>
            <person name="Bell A."/>
            <person name="Bess C."/>
            <person name="Bickham C."/>
            <person name="Chaboub L."/>
            <person name="Chen D."/>
            <person name="Coyle M."/>
            <person name="Deiros D.R."/>
            <person name="Dinh H."/>
            <person name="Forbes L."/>
            <person name="Fowler G."/>
            <person name="Francisco L."/>
            <person name="Fu Q."/>
            <person name="Gubbala S."/>
            <person name="Hale W."/>
            <person name="Han Y."/>
            <person name="Hemphill L."/>
            <person name="Highlander S.K."/>
            <person name="Hirani K."/>
            <person name="Hogues M."/>
            <person name="Jackson L."/>
            <person name="Jakkamsetti A."/>
            <person name="Javaid M."/>
            <person name="Jiang H."/>
            <person name="Korchina V."/>
            <person name="Kovar C."/>
            <person name="Lara F."/>
            <person name="Lee S."/>
            <person name="Mata R."/>
            <person name="Mathew T."/>
            <person name="Moen C."/>
            <person name="Morales K."/>
            <person name="Munidasa M."/>
            <person name="Nazareth L."/>
            <person name="Ngo R."/>
            <person name="Nguyen L."/>
            <person name="Okwuonu G."/>
            <person name="Ongeri F."/>
            <person name="Patil S."/>
            <person name="Petrosino J."/>
            <person name="Pham C."/>
            <person name="Pham P."/>
            <person name="Pu L.-L."/>
            <person name="Puazo M."/>
            <person name="Raj R."/>
            <person name="Reid J."/>
            <person name="Rouhana J."/>
            <person name="Saada N."/>
            <person name="Shang Y."/>
            <person name="Simmons D."/>
            <person name="Thornton R."/>
            <person name="Warren J."/>
            <person name="Weissenberger G."/>
            <person name="Zhang J."/>
            <person name="Zhang L."/>
            <person name="Zhou C."/>
            <person name="Zhu D."/>
            <person name="Muzny D."/>
            <person name="Worley K."/>
            <person name="Gibbs R."/>
        </authorList>
    </citation>
    <scope>NUCLEOTIDE SEQUENCE [LARGE SCALE GENOMIC DNA]</scope>
    <source>
        <strain evidence="15 16">ATCC 49957</strain>
    </source>
</reference>
<feature type="transmembrane region" description="Helical" evidence="13">
    <location>
        <begin position="112"/>
        <end position="130"/>
    </location>
</feature>
<dbReference type="Gene3D" id="1.20.120.1760">
    <property type="match status" value="1"/>
</dbReference>
<feature type="domain" description="CDP-alcohol phosphatidyltransferase C-terminal" evidence="14">
    <location>
        <begin position="227"/>
        <end position="261"/>
    </location>
</feature>
<keyword evidence="3" id="KW-0444">Lipid biosynthesis</keyword>
<evidence type="ECO:0000256" key="13">
    <source>
        <dbReference type="SAM" id="Phobius"/>
    </source>
</evidence>
<feature type="transmembrane region" description="Helical" evidence="13">
    <location>
        <begin position="87"/>
        <end position="106"/>
    </location>
</feature>
<organism evidence="15 16">
    <name type="scientific">Pseudoroseomonas cervicalis ATCC 49957</name>
    <dbReference type="NCBI Taxonomy" id="525371"/>
    <lineage>
        <taxon>Bacteria</taxon>
        <taxon>Pseudomonadati</taxon>
        <taxon>Pseudomonadota</taxon>
        <taxon>Alphaproteobacteria</taxon>
        <taxon>Acetobacterales</taxon>
        <taxon>Roseomonadaceae</taxon>
        <taxon>Roseomonas</taxon>
    </lineage>
</organism>
<dbReference type="HOGENOM" id="CLU_049944_1_0_5"/>
<evidence type="ECO:0000256" key="7">
    <source>
        <dbReference type="ARBA" id="ARBA00023098"/>
    </source>
</evidence>
<evidence type="ECO:0000313" key="16">
    <source>
        <dbReference type="Proteomes" id="UP000005324"/>
    </source>
</evidence>
<protein>
    <submittedName>
        <fullName evidence="15">Putative CDP-diacylglycerol-serine O-phosphatidyltransferase</fullName>
        <ecNumber evidence="15">2.7.8.8</ecNumber>
    </submittedName>
</protein>
<keyword evidence="16" id="KW-1185">Reference proteome</keyword>
<comment type="caution">
    <text evidence="15">The sequence shown here is derived from an EMBL/GenBank/DDBJ whole genome shotgun (WGS) entry which is preliminary data.</text>
</comment>
<name>D5RMQ6_9PROT</name>
<comment type="subcellular location">
    <subcellularLocation>
        <location evidence="1">Membrane</location>
        <topology evidence="1">Multi-pass membrane protein</topology>
    </subcellularLocation>
</comment>
<dbReference type="GO" id="GO:0016020">
    <property type="term" value="C:membrane"/>
    <property type="evidence" value="ECO:0007669"/>
    <property type="project" value="UniProtKB-SubCell"/>
</dbReference>
<dbReference type="InterPro" id="IPR012616">
    <property type="entry name" value="CDP-OH_P_trans_C"/>
</dbReference>
<dbReference type="AlphaFoldDB" id="D5RMQ6"/>
<accession>D5RMQ6</accession>
<dbReference type="InterPro" id="IPR048254">
    <property type="entry name" value="CDP_ALCOHOL_P_TRANSF_CS"/>
</dbReference>
<dbReference type="EMBL" id="ADVL01000404">
    <property type="protein sequence ID" value="EFH11411.1"/>
    <property type="molecule type" value="Genomic_DNA"/>
</dbReference>
<keyword evidence="4 11" id="KW-0808">Transferase</keyword>
<evidence type="ECO:0000256" key="3">
    <source>
        <dbReference type="ARBA" id="ARBA00022516"/>
    </source>
</evidence>
<keyword evidence="8 13" id="KW-0472">Membrane</keyword>
<evidence type="ECO:0000256" key="10">
    <source>
        <dbReference type="ARBA" id="ARBA00023264"/>
    </source>
</evidence>
<feature type="compositionally biased region" description="Low complexity" evidence="12">
    <location>
        <begin position="289"/>
        <end position="302"/>
    </location>
</feature>
<evidence type="ECO:0000256" key="5">
    <source>
        <dbReference type="ARBA" id="ARBA00022692"/>
    </source>
</evidence>
<dbReference type="OrthoDB" id="9777147at2"/>
<gene>
    <name evidence="15" type="ORF">HMPREF0731_2367</name>
</gene>
<feature type="transmembrane region" description="Helical" evidence="13">
    <location>
        <begin position="246"/>
        <end position="264"/>
    </location>
</feature>
<keyword evidence="7" id="KW-0443">Lipid metabolism</keyword>
<evidence type="ECO:0000256" key="6">
    <source>
        <dbReference type="ARBA" id="ARBA00022989"/>
    </source>
</evidence>
<dbReference type="PANTHER" id="PTHR14269">
    <property type="entry name" value="CDP-DIACYLGLYCEROL--GLYCEROL-3-PHOSPHATE 3-PHOSPHATIDYLTRANSFERASE-RELATED"/>
    <property type="match status" value="1"/>
</dbReference>
<dbReference type="RefSeq" id="WP_007006222.1">
    <property type="nucleotide sequence ID" value="NZ_GG770975.1"/>
</dbReference>
<evidence type="ECO:0000313" key="15">
    <source>
        <dbReference type="EMBL" id="EFH11411.1"/>
    </source>
</evidence>
<evidence type="ECO:0000256" key="11">
    <source>
        <dbReference type="RuleBase" id="RU003750"/>
    </source>
</evidence>
<dbReference type="GO" id="GO:0003882">
    <property type="term" value="F:CDP-diacylglycerol-serine O-phosphatidyltransferase activity"/>
    <property type="evidence" value="ECO:0007669"/>
    <property type="project" value="UniProtKB-EC"/>
</dbReference>
<feature type="transmembrane region" description="Helical" evidence="13">
    <location>
        <begin position="196"/>
        <end position="215"/>
    </location>
</feature>
<dbReference type="PANTHER" id="PTHR14269:SF61">
    <property type="entry name" value="CDP-DIACYLGLYCEROL--SERINE O-PHOSPHATIDYLTRANSFERASE"/>
    <property type="match status" value="1"/>
</dbReference>
<keyword evidence="6 13" id="KW-1133">Transmembrane helix</keyword>
<comment type="similarity">
    <text evidence="2 11">Belongs to the CDP-alcohol phosphatidyltransferase class-I family.</text>
</comment>
<feature type="transmembrane region" description="Helical" evidence="13">
    <location>
        <begin position="164"/>
        <end position="184"/>
    </location>
</feature>
<proteinExistence type="inferred from homology"/>
<dbReference type="GO" id="GO:0008654">
    <property type="term" value="P:phospholipid biosynthetic process"/>
    <property type="evidence" value="ECO:0007669"/>
    <property type="project" value="UniProtKB-KW"/>
</dbReference>
<keyword evidence="9" id="KW-0594">Phospholipid biosynthesis</keyword>
<keyword evidence="10" id="KW-1208">Phospholipid metabolism</keyword>
<dbReference type="Proteomes" id="UP000005324">
    <property type="component" value="Unassembled WGS sequence"/>
</dbReference>
<feature type="region of interest" description="Disordered" evidence="12">
    <location>
        <begin position="282"/>
        <end position="302"/>
    </location>
</feature>
<evidence type="ECO:0000256" key="8">
    <source>
        <dbReference type="ARBA" id="ARBA00023136"/>
    </source>
</evidence>
<evidence type="ECO:0000256" key="4">
    <source>
        <dbReference type="ARBA" id="ARBA00022679"/>
    </source>
</evidence>
<evidence type="ECO:0000256" key="2">
    <source>
        <dbReference type="ARBA" id="ARBA00010441"/>
    </source>
</evidence>
<sequence length="302" mass="32281">MTARPRRFRFAPRQRPRFQGQSFNRLIPNILTLLGLCSGLLAMRFALEGRWEPAAGLIILAGAIDGLDGRLARLLKATSRFGAEFDSLADFLSFGVAPAMILYLWTMHDYRGLGFLPCVIFAVCMSLRLARFNAALEAGPVPLAGPPPKPAYAQSFFTGVPAPAGALLGMFPVFASLAFAGWGWDTLAAAMRHPLFVGSVLTLTALMLVSTFPTWSFKNFKVPRQAILPLLLSIGAYAALLVSEPWAALAAAGLIYVGMLPFSLRSYLQLKREAEALIQPVAAPPAPTAPGTDAAQGAPPPG</sequence>
<dbReference type="InterPro" id="IPR043130">
    <property type="entry name" value="CDP-OH_PTrfase_TM_dom"/>
</dbReference>
<evidence type="ECO:0000256" key="1">
    <source>
        <dbReference type="ARBA" id="ARBA00004141"/>
    </source>
</evidence>
<dbReference type="PROSITE" id="PS00379">
    <property type="entry name" value="CDP_ALCOHOL_P_TRANSF"/>
    <property type="match status" value="1"/>
</dbReference>
<dbReference type="Pfam" id="PF08009">
    <property type="entry name" value="CDP-OH_P_tran_2"/>
    <property type="match status" value="1"/>
</dbReference>
<evidence type="ECO:0000256" key="9">
    <source>
        <dbReference type="ARBA" id="ARBA00023209"/>
    </source>
</evidence>
<dbReference type="InterPro" id="IPR050324">
    <property type="entry name" value="CDP-alcohol_PTase-I"/>
</dbReference>
<dbReference type="EC" id="2.7.8.8" evidence="15"/>
<dbReference type="InterPro" id="IPR000462">
    <property type="entry name" value="CDP-OH_P_trans"/>
</dbReference>
<dbReference type="Pfam" id="PF01066">
    <property type="entry name" value="CDP-OH_P_transf"/>
    <property type="match status" value="1"/>
</dbReference>
<evidence type="ECO:0000256" key="12">
    <source>
        <dbReference type="SAM" id="MobiDB-lite"/>
    </source>
</evidence>
<evidence type="ECO:0000259" key="14">
    <source>
        <dbReference type="Pfam" id="PF08009"/>
    </source>
</evidence>
<keyword evidence="5 13" id="KW-0812">Transmembrane</keyword>